<proteinExistence type="predicted"/>
<feature type="signal peptide" evidence="1">
    <location>
        <begin position="1"/>
        <end position="26"/>
    </location>
</feature>
<dbReference type="Proteomes" id="UP000823521">
    <property type="component" value="Unassembled WGS sequence"/>
</dbReference>
<accession>A0ABS3VIW5</accession>
<reference evidence="2 3" key="1">
    <citation type="submission" date="2019-12" db="EMBL/GenBank/DDBJ databases">
        <title>Whole genome sequencing of endophytic Actinobacterium Micromonospora sp. MPMI6T.</title>
        <authorList>
            <person name="Evv R."/>
            <person name="Podile A.R."/>
        </authorList>
    </citation>
    <scope>NUCLEOTIDE SEQUENCE [LARGE SCALE GENOMIC DNA]</scope>
    <source>
        <strain evidence="2 3">MPMI6</strain>
    </source>
</reference>
<keyword evidence="3" id="KW-1185">Reference proteome</keyword>
<dbReference type="RefSeq" id="WP_208810545.1">
    <property type="nucleotide sequence ID" value="NZ_WVUH01000001.1"/>
</dbReference>
<name>A0ABS3VIW5_MICEH</name>
<gene>
    <name evidence="2" type="ORF">GSF22_00330</name>
</gene>
<evidence type="ECO:0000313" key="2">
    <source>
        <dbReference type="EMBL" id="MBO4204467.1"/>
    </source>
</evidence>
<organism evidence="2 3">
    <name type="scientific">Micromonospora echinofusca</name>
    <dbReference type="NCBI Taxonomy" id="47858"/>
    <lineage>
        <taxon>Bacteria</taxon>
        <taxon>Bacillati</taxon>
        <taxon>Actinomycetota</taxon>
        <taxon>Actinomycetes</taxon>
        <taxon>Micromonosporales</taxon>
        <taxon>Micromonosporaceae</taxon>
        <taxon>Micromonospora</taxon>
    </lineage>
</organism>
<dbReference type="EMBL" id="WVUH01000001">
    <property type="protein sequence ID" value="MBO4204467.1"/>
    <property type="molecule type" value="Genomic_DNA"/>
</dbReference>
<keyword evidence="1" id="KW-0732">Signal</keyword>
<sequence length="129" mass="12882">MRRLLVTSVLAVLAFGLLAPVAPSTAAPLAPAALAALRDELAAAAPVGSAALVDPETGQVVVRVAGPASARFLRSAATHRHVTVVGAPPVRPAALLLGGQPMDSIDGRLCSTGLLLLTGRSSLVLIGLL</sequence>
<evidence type="ECO:0000256" key="1">
    <source>
        <dbReference type="SAM" id="SignalP"/>
    </source>
</evidence>
<evidence type="ECO:0000313" key="3">
    <source>
        <dbReference type="Proteomes" id="UP000823521"/>
    </source>
</evidence>
<comment type="caution">
    <text evidence="2">The sequence shown here is derived from an EMBL/GenBank/DDBJ whole genome shotgun (WGS) entry which is preliminary data.</text>
</comment>
<protein>
    <submittedName>
        <fullName evidence="2">Uncharacterized protein</fullName>
    </submittedName>
</protein>
<feature type="chain" id="PRO_5045327003" evidence="1">
    <location>
        <begin position="27"/>
        <end position="129"/>
    </location>
</feature>